<evidence type="ECO:0000256" key="2">
    <source>
        <dbReference type="ARBA" id="ARBA00023242"/>
    </source>
</evidence>
<gene>
    <name evidence="5" type="ORF">CEP52_005817</name>
</gene>
<evidence type="ECO:0000259" key="4">
    <source>
        <dbReference type="SMART" id="SM00906"/>
    </source>
</evidence>
<evidence type="ECO:0000313" key="5">
    <source>
        <dbReference type="EMBL" id="RSM06196.1"/>
    </source>
</evidence>
<feature type="domain" description="Xylanolytic transcriptional activator regulatory" evidence="4">
    <location>
        <begin position="904"/>
        <end position="979"/>
    </location>
</feature>
<keyword evidence="6" id="KW-1185">Reference proteome</keyword>
<evidence type="ECO:0000256" key="3">
    <source>
        <dbReference type="SAM" id="Coils"/>
    </source>
</evidence>
<dbReference type="PANTHER" id="PTHR31001:SF85">
    <property type="entry name" value="ZN(II)2CYS6 TRANSCRIPTION FACTOR (EUROFUNG)"/>
    <property type="match status" value="1"/>
</dbReference>
<name>A0A428TVZ3_9HYPO</name>
<dbReference type="Pfam" id="PF04082">
    <property type="entry name" value="Fungal_trans"/>
    <property type="match status" value="1"/>
</dbReference>
<evidence type="ECO:0000256" key="1">
    <source>
        <dbReference type="ARBA" id="ARBA00004123"/>
    </source>
</evidence>
<keyword evidence="2" id="KW-0539">Nucleus</keyword>
<dbReference type="Proteomes" id="UP000287144">
    <property type="component" value="Unassembled WGS sequence"/>
</dbReference>
<dbReference type="EMBL" id="NKCK01000047">
    <property type="protein sequence ID" value="RSM06196.1"/>
    <property type="molecule type" value="Genomic_DNA"/>
</dbReference>
<dbReference type="InterPro" id="IPR050613">
    <property type="entry name" value="Sec_Metabolite_Reg"/>
</dbReference>
<protein>
    <recommendedName>
        <fullName evidence="4">Xylanolytic transcriptional activator regulatory domain-containing protein</fullName>
    </recommendedName>
</protein>
<evidence type="ECO:0000313" key="6">
    <source>
        <dbReference type="Proteomes" id="UP000287144"/>
    </source>
</evidence>
<feature type="coiled-coil region" evidence="3">
    <location>
        <begin position="1014"/>
        <end position="1041"/>
    </location>
</feature>
<dbReference type="STRING" id="1325735.A0A428TVZ3"/>
<comment type="caution">
    <text evidence="5">The sequence shown here is derived from an EMBL/GenBank/DDBJ whole genome shotgun (WGS) entry which is preliminary data.</text>
</comment>
<dbReference type="PANTHER" id="PTHR31001">
    <property type="entry name" value="UNCHARACTERIZED TRANSCRIPTIONAL REGULATORY PROTEIN"/>
    <property type="match status" value="1"/>
</dbReference>
<organism evidence="5 6">
    <name type="scientific">Fusarium oligoseptatum</name>
    <dbReference type="NCBI Taxonomy" id="2604345"/>
    <lineage>
        <taxon>Eukaryota</taxon>
        <taxon>Fungi</taxon>
        <taxon>Dikarya</taxon>
        <taxon>Ascomycota</taxon>
        <taxon>Pezizomycotina</taxon>
        <taxon>Sordariomycetes</taxon>
        <taxon>Hypocreomycetidae</taxon>
        <taxon>Hypocreales</taxon>
        <taxon>Nectriaceae</taxon>
        <taxon>Fusarium</taxon>
        <taxon>Fusarium solani species complex</taxon>
    </lineage>
</organism>
<dbReference type="InterPro" id="IPR007219">
    <property type="entry name" value="XnlR_reg_dom"/>
</dbReference>
<dbReference type="GO" id="GO:0003677">
    <property type="term" value="F:DNA binding"/>
    <property type="evidence" value="ECO:0007669"/>
    <property type="project" value="InterPro"/>
</dbReference>
<dbReference type="CDD" id="cd12148">
    <property type="entry name" value="fungal_TF_MHR"/>
    <property type="match status" value="1"/>
</dbReference>
<dbReference type="SMART" id="SM00906">
    <property type="entry name" value="Fungal_trans"/>
    <property type="match status" value="1"/>
</dbReference>
<accession>A0A428TVZ3</accession>
<dbReference type="AlphaFoldDB" id="A0A428TVZ3"/>
<dbReference type="GO" id="GO:0005634">
    <property type="term" value="C:nucleus"/>
    <property type="evidence" value="ECO:0007669"/>
    <property type="project" value="UniProtKB-SubCell"/>
</dbReference>
<comment type="subcellular location">
    <subcellularLocation>
        <location evidence="1">Nucleus</location>
    </subcellularLocation>
</comment>
<reference evidence="5 6" key="1">
    <citation type="submission" date="2017-06" db="EMBL/GenBank/DDBJ databases">
        <title>Comparative genomic analysis of Ambrosia Fusariam Clade fungi.</title>
        <authorList>
            <person name="Stajich J.E."/>
            <person name="Carrillo J."/>
            <person name="Kijimoto T."/>
            <person name="Eskalen A."/>
            <person name="O'Donnell K."/>
            <person name="Kasson M."/>
        </authorList>
    </citation>
    <scope>NUCLEOTIDE SEQUENCE [LARGE SCALE GENOMIC DNA]</scope>
    <source>
        <strain evidence="5 6">NRRL62579</strain>
    </source>
</reference>
<dbReference type="GO" id="GO:0006351">
    <property type="term" value="P:DNA-templated transcription"/>
    <property type="evidence" value="ECO:0007669"/>
    <property type="project" value="InterPro"/>
</dbReference>
<dbReference type="GO" id="GO:0008270">
    <property type="term" value="F:zinc ion binding"/>
    <property type="evidence" value="ECO:0007669"/>
    <property type="project" value="InterPro"/>
</dbReference>
<keyword evidence="3" id="KW-0175">Coiled coil</keyword>
<sequence length="1261" mass="142042">MDLRRPTSNLPAQGPLDIYEVPEFKVRRLDGHAHPALTATPGSGFICTGSGQWEAKQTERTPLDLDGIYRTCLDAQNSLVIKANELCEKRNLPFLDITTACSWSDVEASVLDTCKVLENLSLKDKAITPGFTGKLKKAFRSLCSNAGAGTTLANLVPTDSYLSVLCGGLRIIFKALEESSHYRQEVYNALEELPFILNDNAALLEIHMRDEELHRRVASLYTAMYRLMEVIVSWFLKPSLVTGTKMFINPSGFGDKLKDSLATVKVAAQRFAARIDIMAVQEQRGLTQQNYTMMYMHSQHSQRVIEELGELKGELKGELRNSNRLNLIILDKFTEFLQLQARETIERKRLEIRQATPEDRPPRMTIENVLDENLYDPELAPTDCENVLKLRNMPGYDLDEDLVITIKSHPRFVSWLTLNQSSLLFIDTRSQNPTCSLELPIVSAEVYRDIVDFANLCLGAEDEATTDLICLPFFCSQHRDFKKDPNASPTELAMSLLLQLLDNYRDFDPHHLELAFDELDQNSAESICFAFETLISQLPASVILVLLIDDLKAFTQPQERKLGTIEVVERLLDIHRRGEYDATFKFLLGNSTQSGFSDELFTDDEVLRIWTPATRGYTWMAGLQLVSAPQPTEQSLIKLINDITTLNDRYLILIILGTLRYYLPAPRGHVLANASSAFGAMSEAVQPLEKKVGTFKATSQQEDDITKGFPNDHTFNVSEVVGNRNTRPIDGELWVTLNDEIHKMKKIIEEDHPEALLYEDDTPHNPSEYSSPSCSENPQLDPVTVFKLWQIFIDRVNPLIKIIHVPSVQALVVSAATDISQIPLDQQALMYSILGLAVLALRSDELAGILGEEKTREGVLQDMLKTVSAVLVRFDALKRHNIVILQALVHTSIILMGQCNKHASWVLLGSLVRMAMSMGYHRDGTQLHLSPFETEMRRRIWWQIVFYDIKLGIDCGLAYSCIPKHFDTKQPLNLNDADLFPDATGELTHRDGRTEMAFAVEANILGQEIHPTIAERNRILIDRLDADLRDMEDRFINAKASNAHAAALGIRPHLIKRLHDMIRPMHESPGWGVDVSSPRDNLFKLILSSCENASDSYEQMDQWGFSWYIRLHFNLDLLASLSTFLYHCPMGSLTDRGWTIFTSLHIRHTLLQDPRSKAAVTAAQFALKAYAQREGALAEAGQSVETPDFITELRQIINSPLATPPIPAISNQWATLEVMTAPSVQMDATHDMNMHMFMPFTGEGGGDGSYDFWPGVPWSTN</sequence>
<proteinExistence type="predicted"/>